<keyword evidence="1" id="KW-0812">Transmembrane</keyword>
<protein>
    <submittedName>
        <fullName evidence="2">Uncharacterized protein</fullName>
    </submittedName>
</protein>
<feature type="transmembrane region" description="Helical" evidence="1">
    <location>
        <begin position="137"/>
        <end position="170"/>
    </location>
</feature>
<reference evidence="2 3" key="1">
    <citation type="submission" date="2017-11" db="EMBL/GenBank/DDBJ databases">
        <title>Evolution of Phototrophy in the Chloroflexi Phylum Driven by Horizontal Gene Transfer.</title>
        <authorList>
            <person name="Ward L.M."/>
            <person name="Hemp J."/>
            <person name="Shih P.M."/>
            <person name="Mcglynn S.E."/>
            <person name="Fischer W."/>
        </authorList>
    </citation>
    <scope>NUCLEOTIDE SEQUENCE [LARGE SCALE GENOMIC DNA]</scope>
    <source>
        <strain evidence="2">CP2_2F</strain>
    </source>
</reference>
<keyword evidence="1" id="KW-0472">Membrane</keyword>
<feature type="transmembrane region" description="Helical" evidence="1">
    <location>
        <begin position="236"/>
        <end position="257"/>
    </location>
</feature>
<feature type="transmembrane region" description="Helical" evidence="1">
    <location>
        <begin position="34"/>
        <end position="51"/>
    </location>
</feature>
<comment type="caution">
    <text evidence="2">The sequence shown here is derived from an EMBL/GenBank/DDBJ whole genome shotgun (WGS) entry which is preliminary data.</text>
</comment>
<evidence type="ECO:0000313" key="3">
    <source>
        <dbReference type="Proteomes" id="UP000228921"/>
    </source>
</evidence>
<dbReference type="Proteomes" id="UP000228921">
    <property type="component" value="Unassembled WGS sequence"/>
</dbReference>
<organism evidence="2 3">
    <name type="scientific">Candidatus Thermofonsia Clade 1 bacterium</name>
    <dbReference type="NCBI Taxonomy" id="2364210"/>
    <lineage>
        <taxon>Bacteria</taxon>
        <taxon>Bacillati</taxon>
        <taxon>Chloroflexota</taxon>
        <taxon>Candidatus Thermofontia</taxon>
        <taxon>Candidatus Thermofonsia Clade 1</taxon>
    </lineage>
</organism>
<keyword evidence="1" id="KW-1133">Transmembrane helix</keyword>
<feature type="transmembrane region" description="Helical" evidence="1">
    <location>
        <begin position="63"/>
        <end position="91"/>
    </location>
</feature>
<evidence type="ECO:0000256" key="1">
    <source>
        <dbReference type="SAM" id="Phobius"/>
    </source>
</evidence>
<sequence>MIDYFLRQLIYPTHNPLYQLNTRHFCPERLRRDAQLIIGAGVSLAALWWLIEAVAVGSPESNLYITVLVALFFGSLAVMLAANVFYVLVAVSAVQQEAERGTWDLLRLSRLPPREITAAKYAVVQLRVWRVVALEVALRAAVVTLVVLPAVRTGVSLALTLTVTAIFLASLYLLEVWWRMRAVIGISLLLALIFPRPTSAAIMASLSMIGLHVLQAGYLAVCYGLLLLMLLGEFTLGFLCGMPFCALLAAGGTFFFYERVAEMALRRLSQTI</sequence>
<dbReference type="AlphaFoldDB" id="A0A2M8NZH2"/>
<proteinExistence type="predicted"/>
<dbReference type="EMBL" id="PGTK01000007">
    <property type="protein sequence ID" value="PJF30674.1"/>
    <property type="molecule type" value="Genomic_DNA"/>
</dbReference>
<evidence type="ECO:0000313" key="2">
    <source>
        <dbReference type="EMBL" id="PJF30674.1"/>
    </source>
</evidence>
<gene>
    <name evidence="2" type="ORF">CUN51_06730</name>
</gene>
<name>A0A2M8NZH2_9CHLR</name>
<accession>A0A2M8NZH2</accession>
<feature type="transmembrane region" description="Helical" evidence="1">
    <location>
        <begin position="206"/>
        <end position="230"/>
    </location>
</feature>